<evidence type="ECO:0000256" key="6">
    <source>
        <dbReference type="PROSITE-ProRule" id="PRU00169"/>
    </source>
</evidence>
<dbReference type="EMBL" id="CP000909">
    <property type="protein sequence ID" value="ABY36710.1"/>
    <property type="molecule type" value="Genomic_DNA"/>
</dbReference>
<dbReference type="Pfam" id="PF00072">
    <property type="entry name" value="Response_reg"/>
    <property type="match status" value="1"/>
</dbReference>
<reference evidence="11" key="1">
    <citation type="journal article" date="2011" name="BMC Genomics">
        <title>Complete genome sequence of the filamentous anoxygenic phototrophic bacterium Chloroflexus aurantiacus.</title>
        <authorList>
            <person name="Tang K.H."/>
            <person name="Barry K."/>
            <person name="Chertkov O."/>
            <person name="Dalin E."/>
            <person name="Han C.S."/>
            <person name="Hauser L.J."/>
            <person name="Honchak B.M."/>
            <person name="Karbach L.E."/>
            <person name="Land M.L."/>
            <person name="Lapidus A."/>
            <person name="Larimer F.W."/>
            <person name="Mikhailova N."/>
            <person name="Pitluck S."/>
            <person name="Pierson B.K."/>
            <person name="Blankenship R.E."/>
        </authorList>
    </citation>
    <scope>NUCLEOTIDE SEQUENCE [LARGE SCALE GENOMIC DNA]</scope>
    <source>
        <strain evidence="11">ATCC 29366 / DSM 635 / J-10-fl</strain>
    </source>
</reference>
<dbReference type="Gene3D" id="1.10.10.10">
    <property type="entry name" value="Winged helix-like DNA-binding domain superfamily/Winged helix DNA-binding domain"/>
    <property type="match status" value="1"/>
</dbReference>
<accession>A9WA28</accession>
<keyword evidence="11" id="KW-1185">Reference proteome</keyword>
<dbReference type="KEGG" id="cau:Caur_3526"/>
<evidence type="ECO:0000256" key="1">
    <source>
        <dbReference type="ARBA" id="ARBA00022553"/>
    </source>
</evidence>
<organism evidence="10 11">
    <name type="scientific">Chloroflexus aurantiacus (strain ATCC 29366 / DSM 635 / J-10-fl)</name>
    <dbReference type="NCBI Taxonomy" id="324602"/>
    <lineage>
        <taxon>Bacteria</taxon>
        <taxon>Bacillati</taxon>
        <taxon>Chloroflexota</taxon>
        <taxon>Chloroflexia</taxon>
        <taxon>Chloroflexales</taxon>
        <taxon>Chloroflexineae</taxon>
        <taxon>Chloroflexaceae</taxon>
        <taxon>Chloroflexus</taxon>
    </lineage>
</organism>
<dbReference type="AlphaFoldDB" id="A9WA28"/>
<dbReference type="GO" id="GO:0006355">
    <property type="term" value="P:regulation of DNA-templated transcription"/>
    <property type="evidence" value="ECO:0000318"/>
    <property type="project" value="GO_Central"/>
</dbReference>
<dbReference type="InterPro" id="IPR016032">
    <property type="entry name" value="Sig_transdc_resp-reg_C-effctor"/>
</dbReference>
<evidence type="ECO:0000256" key="3">
    <source>
        <dbReference type="ARBA" id="ARBA00023015"/>
    </source>
</evidence>
<dbReference type="InterPro" id="IPR039420">
    <property type="entry name" value="WalR-like"/>
</dbReference>
<feature type="domain" description="Response regulatory" evidence="8">
    <location>
        <begin position="2"/>
        <end position="116"/>
    </location>
</feature>
<dbReference type="GO" id="GO:0005829">
    <property type="term" value="C:cytosol"/>
    <property type="evidence" value="ECO:0000318"/>
    <property type="project" value="GO_Central"/>
</dbReference>
<keyword evidence="3" id="KW-0805">Transcription regulation</keyword>
<dbReference type="InterPro" id="IPR001867">
    <property type="entry name" value="OmpR/PhoB-type_DNA-bd"/>
</dbReference>
<dbReference type="STRING" id="324602.Caur_3526"/>
<evidence type="ECO:0000259" key="9">
    <source>
        <dbReference type="PROSITE" id="PS51755"/>
    </source>
</evidence>
<dbReference type="GO" id="GO:0000156">
    <property type="term" value="F:phosphorelay response regulator activity"/>
    <property type="evidence" value="ECO:0000318"/>
    <property type="project" value="GO_Central"/>
</dbReference>
<keyword evidence="4 7" id="KW-0238">DNA-binding</keyword>
<dbReference type="InterPro" id="IPR011006">
    <property type="entry name" value="CheY-like_superfamily"/>
</dbReference>
<dbReference type="PATRIC" id="fig|324602.8.peg.3973"/>
<sequence>MRILIVEDDKRLARLIERVLSEERHTVDVAWDGESGLDLLMQGVYDVAIIDWMLPGRDGPSLCRAARAARLPTALLLLTARGQIEDKVLGFESGADDYLVKPFAFEELLARVRALGRRFHPNLSANDELRVGTIVLDLRNYTARRGERRLDLTPTEWRLLEYLMRNVGQTLTRQQILDYVWSFEHDVQPQMVDVYISYLRRKLNASGETDPINTIRGIGYRLEAERV</sequence>
<dbReference type="CDD" id="cd00383">
    <property type="entry name" value="trans_reg_C"/>
    <property type="match status" value="1"/>
</dbReference>
<dbReference type="Pfam" id="PF00486">
    <property type="entry name" value="Trans_reg_C"/>
    <property type="match status" value="1"/>
</dbReference>
<dbReference type="InParanoid" id="A9WA28"/>
<dbReference type="PROSITE" id="PS50110">
    <property type="entry name" value="RESPONSE_REGULATORY"/>
    <property type="match status" value="1"/>
</dbReference>
<feature type="modified residue" description="4-aspartylphosphate" evidence="6">
    <location>
        <position position="51"/>
    </location>
</feature>
<dbReference type="GO" id="GO:0032993">
    <property type="term" value="C:protein-DNA complex"/>
    <property type="evidence" value="ECO:0000318"/>
    <property type="project" value="GO_Central"/>
</dbReference>
<dbReference type="SMART" id="SM00862">
    <property type="entry name" value="Trans_reg_C"/>
    <property type="match status" value="1"/>
</dbReference>
<dbReference type="SUPFAM" id="SSF52172">
    <property type="entry name" value="CheY-like"/>
    <property type="match status" value="1"/>
</dbReference>
<keyword evidence="5" id="KW-0804">Transcription</keyword>
<evidence type="ECO:0000256" key="7">
    <source>
        <dbReference type="PROSITE-ProRule" id="PRU01091"/>
    </source>
</evidence>
<evidence type="ECO:0000256" key="4">
    <source>
        <dbReference type="ARBA" id="ARBA00023125"/>
    </source>
</evidence>
<dbReference type="PANTHER" id="PTHR48111">
    <property type="entry name" value="REGULATOR OF RPOS"/>
    <property type="match status" value="1"/>
</dbReference>
<evidence type="ECO:0000256" key="2">
    <source>
        <dbReference type="ARBA" id="ARBA00023012"/>
    </source>
</evidence>
<dbReference type="InterPro" id="IPR036388">
    <property type="entry name" value="WH-like_DNA-bd_sf"/>
</dbReference>
<evidence type="ECO:0000313" key="10">
    <source>
        <dbReference type="EMBL" id="ABY36710.1"/>
    </source>
</evidence>
<dbReference type="Gene3D" id="3.40.50.2300">
    <property type="match status" value="1"/>
</dbReference>
<dbReference type="HOGENOM" id="CLU_000445_30_1_0"/>
<dbReference type="FunFam" id="1.10.10.10:FF:001433">
    <property type="entry name" value="DNA-binding response regulator"/>
    <property type="match status" value="1"/>
</dbReference>
<feature type="DNA-binding region" description="OmpR/PhoB-type" evidence="7">
    <location>
        <begin position="126"/>
        <end position="224"/>
    </location>
</feature>
<dbReference type="GO" id="GO:0000976">
    <property type="term" value="F:transcription cis-regulatory region binding"/>
    <property type="evidence" value="ECO:0000318"/>
    <property type="project" value="GO_Central"/>
</dbReference>
<keyword evidence="2" id="KW-0902">Two-component regulatory system</keyword>
<dbReference type="PROSITE" id="PS51755">
    <property type="entry name" value="OMPR_PHOB"/>
    <property type="match status" value="1"/>
</dbReference>
<evidence type="ECO:0000313" key="11">
    <source>
        <dbReference type="Proteomes" id="UP000002008"/>
    </source>
</evidence>
<feature type="domain" description="OmpR/PhoB-type" evidence="9">
    <location>
        <begin position="126"/>
        <end position="224"/>
    </location>
</feature>
<dbReference type="eggNOG" id="COG0745">
    <property type="taxonomic scope" value="Bacteria"/>
</dbReference>
<dbReference type="SUPFAM" id="SSF46894">
    <property type="entry name" value="C-terminal effector domain of the bipartite response regulators"/>
    <property type="match status" value="1"/>
</dbReference>
<dbReference type="Gene3D" id="6.10.250.690">
    <property type="match status" value="1"/>
</dbReference>
<dbReference type="PANTHER" id="PTHR48111:SF22">
    <property type="entry name" value="REGULATOR OF RPOS"/>
    <property type="match status" value="1"/>
</dbReference>
<dbReference type="EnsemblBacteria" id="ABY36710">
    <property type="protein sequence ID" value="ABY36710"/>
    <property type="gene ID" value="Caur_3526"/>
</dbReference>
<evidence type="ECO:0000256" key="5">
    <source>
        <dbReference type="ARBA" id="ARBA00023163"/>
    </source>
</evidence>
<proteinExistence type="predicted"/>
<evidence type="ECO:0000259" key="8">
    <source>
        <dbReference type="PROSITE" id="PS50110"/>
    </source>
</evidence>
<dbReference type="InterPro" id="IPR001789">
    <property type="entry name" value="Sig_transdc_resp-reg_receiver"/>
</dbReference>
<name>A9WA28_CHLAA</name>
<protein>
    <submittedName>
        <fullName evidence="10">Response regulator receiver</fullName>
    </submittedName>
</protein>
<dbReference type="Proteomes" id="UP000002008">
    <property type="component" value="Chromosome"/>
</dbReference>
<dbReference type="RefSeq" id="WP_012259363.1">
    <property type="nucleotide sequence ID" value="NC_010175.1"/>
</dbReference>
<gene>
    <name evidence="10" type="ordered locus">Caur_3526</name>
</gene>
<keyword evidence="1 6" id="KW-0597">Phosphoprotein</keyword>
<dbReference type="SMART" id="SM00448">
    <property type="entry name" value="REC"/>
    <property type="match status" value="1"/>
</dbReference>